<dbReference type="Gene3D" id="2.80.10.50">
    <property type="match status" value="6"/>
</dbReference>
<evidence type="ECO:0000259" key="4">
    <source>
        <dbReference type="PROSITE" id="PS51841"/>
    </source>
</evidence>
<dbReference type="Proteomes" id="UP000076830">
    <property type="component" value="Chromosome"/>
</dbReference>
<dbReference type="Gene3D" id="2.60.40.10">
    <property type="entry name" value="Immunoglobulins"/>
    <property type="match status" value="5"/>
</dbReference>
<dbReference type="InterPro" id="IPR008964">
    <property type="entry name" value="Invasin/intimin_cell_adhesion"/>
</dbReference>
<sequence>MLGQAAPVAAQTAYDGFNPPAMNGFPTALAVRADGKILISGHFSLGNSGIARLFPDGSHDPTFVAGGFSSDTLLGMTVRANGDVLLVGESTAGNGGGAVALVTHDGSTVFHRFAIANGAVHSAVEQAAGKILIAGAFTEVMGQARPRIARLNADGSLDAAYVPPAGANGTITRLVSQPDGKVLAIGDFTTFGGRPRVRIARLNADGSLDAGFDLPTGANGSINSLAVQPDGKILIGGAFTAAGHAARNYVARMNADGSLDAGFPSGAGPNGPVNDIVFQTDGRILIVGHFLAVDGRPRTRVARLHHDGALDERYPPNDTLATGTLRAAAGVNAPVTAAALQRDGKVVVIGPFTEADGKPRSGVARLNTDGSLDANLEIGPYAPILGWQNGGTASVFNATTIQPDGKFLIGGQFDQSHGVPRKGIVRFNADGSLDLGFDPGAGASFPFGNGDAFSVASIVLQSDEKILVGGTFTSFDDVPSPGLVRLHRDGSRDATFSLPALYPSDNSIPAVSHIAVQPDHAVLVAGYIQTQEGGGYRKILRFLPDGSLDPSFRPYDFAATNPWTNYVIGLQVQNDGRILLNIVAGDTQAIHLRYMIRLYPDGSLDPSFHLNLDLTANGQNGGIDDVVVQPDGKILIFGGFKVIRGQPRTAITRLNAEDGSLDPSFVANVDPSTSPRIASVALQPDGSMLITSDLNYLIDGARTGKVARLLSDGRLDRRFDFTPPVGPYSAGFASRLAVDASGKTLMAGQFNWQYPGTQCCDSVARISPPEPARQALVLDTAQTHAEWLRASNGPEFNRTTFEWSVDGQTWALAGAGRLIPAGVGSVAAPWVLAVQAFDVQAGQVDTARQPGPYLASPMGQVARLMHIASLAGARTDAAPGRTADAAGAAAGDTEHATGGGRGGALKITATGGTPQNTVVGLPLVNGLGVRVTDVDNLPVADVPVTFSAPASGAGAVLSSTTVTTNVSGNAVVDAVANGIAGGYVVTASIASSSNGDATFRLANLVSSDLTVTAIGATTQSTPVGHAFADPIAIRLAYANGAPAAGVTMIFATDNSPSQAMATLTSTDGECWNDPVLYVGTRCEITTDANGEAQVRATANGHVGTYTYYAYIETPAFVYADFQLTNTEATGEPKVVISQLYRSSTATAPYSNDFIELFNAGDAPADLTGWSVQYATGSSTAWTPIDLTDVLLQPGHYYLIQGAVGSAGTPALPAPDATTDLRLNNLTGRVALVRTGTLLDGAGCPTNTGDLVDFLRYSAASVDACGWGTGAPTPTSALALKRLGEGCSASHDNSRDFSRQTPTPRTTASPAHACVQLNIEAIGGTPQSTDPNTAFAVPLTVRVTDEGGAPADNVTVSFAAPGSGASAALSAATATTNAAGEASITATANAITGHYQVTATIDGASVGFELTNALSNVTATAIGGTPQSARVNQPFAAPLTVRLTAQNGQPVVNVAVTFAAPGGAAASAALSATTVTTDSNGEARVDATANGRAGRYTVSATIADARADFVLTNTNTVVISQFQAGDDGFVELFNAGIQPQDLSGWSVQTAAAPSSSVWSLTPLTGVVLQPGQYYLIQAGQGAGWPALPAPDVTGAALGLSTFWGRAALVDTTGPLTGTCPADARIVDFVGYGSGMTCFWGSPAPAHSDVSSELRRDHGCATTGDNGADFEVVFQPVRRSTASPVYRCDQIDLAISAIGGTPQSAPVQHGFATPLAVRVVNGTGQPVSGVEVAFAAPAAGAAAILSSTTAITDGNGEASITASANQWAGRYPVTARLATDAAAQFDLTNTGTLSGPRVVISQIYPGSVSGSGSYFRNFVELFNAGDQPASLYGWSLQIGGAVTALPGMALQPGQRFLIALDGYGGTLPPADANGSGNAGAPWLALVAGTQPLTGSCPAGDASIIDFVGHGTGTCAWGTVAPAPSGSRALIRNQNGCAHSADNAADFSIADPVPRNSASPFEPCGGSAPAALAVTVLDGAGQTAGLNKRFTRPLKVRVTTTGGVAAPGRTVNFLVQAEGATAALSSVAVETDGNGEASVIATANAVTGPYAVRAVVGTARADIGLSNIGELDALSTPGQQAYVNAPFRELRVRVIKEPRPNGNAEGLPNVPVQFTAPASGASALLSATTVVTDANGEARVGAVANGLAGSYAVTARIAGTAAPVNLALTNLTPDGFAQPWDGWSVDGLNLPRNRNVWVRARGFTADGSIHESVKLFYPTGGHTATPVAGAHGRIEPAIAQGGAAGTVLSFTIVPDAGHGISSVTGCGGSLNGSTYLTAPLAADCEVVASFSGGVATHTVIASAGAGGTIAPAGAQTVNEGETMSFLLIPGAGQQVATVAGTCGGVLTDEVFTTAPVTGDCTVQATFRPASTGDRIFVDGFDGPSP</sequence>
<feature type="domain" description="LTD" evidence="4">
    <location>
        <begin position="1120"/>
        <end position="1258"/>
    </location>
</feature>
<reference evidence="5 6" key="1">
    <citation type="submission" date="2016-04" db="EMBL/GenBank/DDBJ databases">
        <title>Complete genome sequence of Dokdonella koreensis DS-123T.</title>
        <authorList>
            <person name="Kim J.F."/>
            <person name="Lee H."/>
            <person name="Kwak M.-J."/>
        </authorList>
    </citation>
    <scope>NUCLEOTIDE SEQUENCE [LARGE SCALE GENOMIC DNA]</scope>
    <source>
        <strain evidence="5 6">DS-123</strain>
    </source>
</reference>
<name>A0A167HCH5_9GAMM</name>
<feature type="domain" description="Big-1" evidence="3">
    <location>
        <begin position="1323"/>
        <end position="1421"/>
    </location>
</feature>
<dbReference type="SUPFAM" id="SSF49373">
    <property type="entry name" value="Invasin/intimin cell-adhesion fragments"/>
    <property type="match status" value="6"/>
</dbReference>
<accession>A0A167HCH5</accession>
<keyword evidence="6" id="KW-1185">Reference proteome</keyword>
<evidence type="ECO:0000256" key="2">
    <source>
        <dbReference type="SAM" id="MobiDB-lite"/>
    </source>
</evidence>
<gene>
    <name evidence="5" type="ORF">I596_3829</name>
</gene>
<feature type="region of interest" description="Disordered" evidence="2">
    <location>
        <begin position="1288"/>
        <end position="1308"/>
    </location>
</feature>
<feature type="domain" description="Big-1" evidence="3">
    <location>
        <begin position="1693"/>
        <end position="1788"/>
    </location>
</feature>
<dbReference type="Pfam" id="PF00932">
    <property type="entry name" value="LTD"/>
    <property type="match status" value="2"/>
</dbReference>
<dbReference type="PROSITE" id="PS51841">
    <property type="entry name" value="LTD"/>
    <property type="match status" value="3"/>
</dbReference>
<dbReference type="KEGG" id="dko:I596_3829"/>
<evidence type="ECO:0000259" key="3">
    <source>
        <dbReference type="PROSITE" id="PS51127"/>
    </source>
</evidence>
<feature type="domain" description="LTD" evidence="4">
    <location>
        <begin position="1779"/>
        <end position="1911"/>
    </location>
</feature>
<dbReference type="STRING" id="1300342.I596_3829"/>
<dbReference type="SUPFAM" id="SSF74853">
    <property type="entry name" value="Lamin A/C globular tail domain"/>
    <property type="match status" value="3"/>
</dbReference>
<feature type="region of interest" description="Disordered" evidence="2">
    <location>
        <begin position="882"/>
        <end position="904"/>
    </location>
</feature>
<dbReference type="InterPro" id="IPR013783">
    <property type="entry name" value="Ig-like_fold"/>
</dbReference>
<dbReference type="PROSITE" id="PS51127">
    <property type="entry name" value="BIG1"/>
    <property type="match status" value="3"/>
</dbReference>
<proteinExistence type="inferred from homology"/>
<evidence type="ECO:0000256" key="1">
    <source>
        <dbReference type="ARBA" id="ARBA00010116"/>
    </source>
</evidence>
<dbReference type="InterPro" id="IPR013431">
    <property type="entry name" value="Delta_60_rpt"/>
</dbReference>
<dbReference type="PATRIC" id="fig|1300342.3.peg.3739"/>
<dbReference type="SUPFAM" id="SSF63829">
    <property type="entry name" value="Calcium-dependent phosphotriesterase"/>
    <property type="match status" value="3"/>
</dbReference>
<evidence type="ECO:0000313" key="6">
    <source>
        <dbReference type="Proteomes" id="UP000076830"/>
    </source>
</evidence>
<feature type="domain" description="LTD" evidence="4">
    <location>
        <begin position="1504"/>
        <end position="1632"/>
    </location>
</feature>
<feature type="compositionally biased region" description="Low complexity" evidence="2">
    <location>
        <begin position="882"/>
        <end position="891"/>
    </location>
</feature>
<dbReference type="InterPro" id="IPR001322">
    <property type="entry name" value="Lamin_tail_dom"/>
</dbReference>
<dbReference type="Pfam" id="PF17164">
    <property type="entry name" value="DUF5122"/>
    <property type="match status" value="12"/>
</dbReference>
<feature type="compositionally biased region" description="Polar residues" evidence="2">
    <location>
        <begin position="1298"/>
        <end position="1308"/>
    </location>
</feature>
<dbReference type="InterPro" id="IPR003344">
    <property type="entry name" value="Big_1_dom"/>
</dbReference>
<organism evidence="5 6">
    <name type="scientific">Dokdonella koreensis DS-123</name>
    <dbReference type="NCBI Taxonomy" id="1300342"/>
    <lineage>
        <taxon>Bacteria</taxon>
        <taxon>Pseudomonadati</taxon>
        <taxon>Pseudomonadota</taxon>
        <taxon>Gammaproteobacteria</taxon>
        <taxon>Lysobacterales</taxon>
        <taxon>Rhodanobacteraceae</taxon>
        <taxon>Dokdonella</taxon>
    </lineage>
</organism>
<feature type="domain" description="Big-1" evidence="3">
    <location>
        <begin position="1424"/>
        <end position="1509"/>
    </location>
</feature>
<dbReference type="SMART" id="SM00634">
    <property type="entry name" value="BID_1"/>
    <property type="match status" value="5"/>
</dbReference>
<dbReference type="InterPro" id="IPR036415">
    <property type="entry name" value="Lamin_tail_dom_sf"/>
</dbReference>
<protein>
    <submittedName>
        <fullName evidence="5">Delta-60 repeat-containing protein</fullName>
    </submittedName>
</protein>
<evidence type="ECO:0000313" key="5">
    <source>
        <dbReference type="EMBL" id="ANB19812.1"/>
    </source>
</evidence>
<dbReference type="NCBIfam" id="TIGR02608">
    <property type="entry name" value="delta_60_rpt"/>
    <property type="match status" value="11"/>
</dbReference>
<dbReference type="Gene3D" id="2.60.40.1260">
    <property type="entry name" value="Lamin Tail domain"/>
    <property type="match status" value="1"/>
</dbReference>
<dbReference type="EMBL" id="CP015249">
    <property type="protein sequence ID" value="ANB19812.1"/>
    <property type="molecule type" value="Genomic_DNA"/>
</dbReference>
<comment type="similarity">
    <text evidence="1">Belongs to the intimin/invasin family.</text>
</comment>